<organism evidence="1">
    <name type="scientific">viral metagenome</name>
    <dbReference type="NCBI Taxonomy" id="1070528"/>
    <lineage>
        <taxon>unclassified sequences</taxon>
        <taxon>metagenomes</taxon>
        <taxon>organismal metagenomes</taxon>
    </lineage>
</organism>
<proteinExistence type="predicted"/>
<accession>A0A6C0CYK7</accession>
<reference evidence="1" key="1">
    <citation type="journal article" date="2020" name="Nature">
        <title>Giant virus diversity and host interactions through global metagenomics.</title>
        <authorList>
            <person name="Schulz F."/>
            <person name="Roux S."/>
            <person name="Paez-Espino D."/>
            <person name="Jungbluth S."/>
            <person name="Walsh D.A."/>
            <person name="Denef V.J."/>
            <person name="McMahon K.D."/>
            <person name="Konstantinidis K.T."/>
            <person name="Eloe-Fadrosh E.A."/>
            <person name="Kyrpides N.C."/>
            <person name="Woyke T."/>
        </authorList>
    </citation>
    <scope>NUCLEOTIDE SEQUENCE</scope>
    <source>
        <strain evidence="1">GVMAG-M-3300023110-24</strain>
    </source>
</reference>
<name>A0A6C0CYK7_9ZZZZ</name>
<evidence type="ECO:0000313" key="1">
    <source>
        <dbReference type="EMBL" id="QHT09401.1"/>
    </source>
</evidence>
<dbReference type="EMBL" id="MN739510">
    <property type="protein sequence ID" value="QHT09401.1"/>
    <property type="molecule type" value="Genomic_DNA"/>
</dbReference>
<sequence length="71" mass="8670">MDDDAEFSRYNKLLNVKKKKEKKEKKEKNMDKLYDITIDDLLDPDTNLTDMQRVMKKNRELLFIIENLKYN</sequence>
<protein>
    <submittedName>
        <fullName evidence="1">Uncharacterized protein</fullName>
    </submittedName>
</protein>
<dbReference type="AlphaFoldDB" id="A0A6C0CYK7"/>